<feature type="compositionally biased region" description="Gly residues" evidence="10">
    <location>
        <begin position="80"/>
        <end position="102"/>
    </location>
</feature>
<protein>
    <submittedName>
        <fullName evidence="11">Uncharacterized protein</fullName>
    </submittedName>
</protein>
<comment type="subcellular location">
    <subcellularLocation>
        <location evidence="1">Membrane</location>
        <topology evidence="1">Multi-pass membrane protein</topology>
    </subcellularLocation>
    <subcellularLocation>
        <location evidence="2">Plastid</location>
        <location evidence="2">Chloroplast</location>
    </subcellularLocation>
</comment>
<reference evidence="11" key="1">
    <citation type="submission" date="2014-05" db="EMBL/GenBank/DDBJ databases">
        <title>The transcriptome of the halophilic microalga Tetraselmis sp. GSL018 isolated from the Great Salt Lake, Utah.</title>
        <authorList>
            <person name="Jinkerson R.E."/>
            <person name="D'Adamo S."/>
            <person name="Posewitz M.C."/>
        </authorList>
    </citation>
    <scope>NUCLEOTIDE SEQUENCE</scope>
    <source>
        <strain evidence="11">GSL018</strain>
    </source>
</reference>
<dbReference type="GO" id="GO:0009507">
    <property type="term" value="C:chloroplast"/>
    <property type="evidence" value="ECO:0007669"/>
    <property type="project" value="UniProtKB-SubCell"/>
</dbReference>
<evidence type="ECO:0000256" key="7">
    <source>
        <dbReference type="ARBA" id="ARBA00022946"/>
    </source>
</evidence>
<evidence type="ECO:0000256" key="2">
    <source>
        <dbReference type="ARBA" id="ARBA00004229"/>
    </source>
</evidence>
<evidence type="ECO:0000256" key="5">
    <source>
        <dbReference type="ARBA" id="ARBA00022640"/>
    </source>
</evidence>
<evidence type="ECO:0000256" key="4">
    <source>
        <dbReference type="ARBA" id="ARBA00022528"/>
    </source>
</evidence>
<dbReference type="Pfam" id="PF11891">
    <property type="entry name" value="RETICULATA-like"/>
    <property type="match status" value="1"/>
</dbReference>
<keyword evidence="7" id="KW-0809">Transit peptide</keyword>
<proteinExistence type="inferred from homology"/>
<feature type="region of interest" description="Disordered" evidence="10">
    <location>
        <begin position="77"/>
        <end position="113"/>
    </location>
</feature>
<dbReference type="GO" id="GO:0016020">
    <property type="term" value="C:membrane"/>
    <property type="evidence" value="ECO:0007669"/>
    <property type="project" value="UniProtKB-SubCell"/>
</dbReference>
<dbReference type="AlphaFoldDB" id="A0A061R3S5"/>
<evidence type="ECO:0000256" key="6">
    <source>
        <dbReference type="ARBA" id="ARBA00022692"/>
    </source>
</evidence>
<keyword evidence="5" id="KW-0934">Plastid</keyword>
<dbReference type="PANTHER" id="PTHR31620">
    <property type="entry name" value="PROTEIN RETICULATA-RELATED 2, CHLOROPLASTIC-RELATED"/>
    <property type="match status" value="1"/>
</dbReference>
<gene>
    <name evidence="11" type="ORF">TSPGSL018_16085</name>
</gene>
<evidence type="ECO:0000256" key="1">
    <source>
        <dbReference type="ARBA" id="ARBA00004141"/>
    </source>
</evidence>
<keyword evidence="8" id="KW-1133">Transmembrane helix</keyword>
<evidence type="ECO:0000313" key="11">
    <source>
        <dbReference type="EMBL" id="JAC65419.1"/>
    </source>
</evidence>
<evidence type="ECO:0000256" key="9">
    <source>
        <dbReference type="ARBA" id="ARBA00023136"/>
    </source>
</evidence>
<keyword evidence="6" id="KW-0812">Transmembrane</keyword>
<dbReference type="EMBL" id="GBEZ01021322">
    <property type="protein sequence ID" value="JAC65419.1"/>
    <property type="molecule type" value="Transcribed_RNA"/>
</dbReference>
<keyword evidence="9" id="KW-0472">Membrane</keyword>
<evidence type="ECO:0000256" key="3">
    <source>
        <dbReference type="ARBA" id="ARBA00010793"/>
    </source>
</evidence>
<comment type="similarity">
    <text evidence="3">Belongs to the RETICULATA family.</text>
</comment>
<evidence type="ECO:0000256" key="8">
    <source>
        <dbReference type="ARBA" id="ARBA00022989"/>
    </source>
</evidence>
<sequence length="377" mass="40480">MSRVALSPVCSMPESISRNRGAEKCRAFAQQSGRPPKLSVAHRFSLKARCSVMDGSFSFRSSQLGASSASSEIVLKTEHAGGGGDGSGGIGGNGDGEGGGGNGDDDDNSEKPSSSFIAKVVASTGALPKDFELALKAGTLTKADLLKWQEIRAIPVLGFLASIFQGFRERLMGNPRLLLALGIEELIGGSAKMTAEVKARGENFSKELPLVASDMALELICNFAVVWLLSPKRILTPQPTDRISKAIASLPGHFLQVGNYSWGQRIGNIGLRFVQFSTIGVATSAIGHGLVVASLRNDEKAQEQLAPVHKVAIGWGTFMAVSTNMRYQLVNCWEERVLEVFVPNKALNTLVTFFVRFGNCYLGGEQWIWASRRFGIQ</sequence>
<dbReference type="InterPro" id="IPR021825">
    <property type="entry name" value="RETICULATA-related"/>
</dbReference>
<organism evidence="11">
    <name type="scientific">Tetraselmis sp. GSL018</name>
    <dbReference type="NCBI Taxonomy" id="582737"/>
    <lineage>
        <taxon>Eukaryota</taxon>
        <taxon>Viridiplantae</taxon>
        <taxon>Chlorophyta</taxon>
        <taxon>core chlorophytes</taxon>
        <taxon>Chlorodendrophyceae</taxon>
        <taxon>Chlorodendrales</taxon>
        <taxon>Chlorodendraceae</taxon>
        <taxon>Tetraselmis</taxon>
    </lineage>
</organism>
<evidence type="ECO:0000256" key="10">
    <source>
        <dbReference type="SAM" id="MobiDB-lite"/>
    </source>
</evidence>
<keyword evidence="4" id="KW-0150">Chloroplast</keyword>
<accession>A0A061R3S5</accession>
<dbReference type="PANTHER" id="PTHR31620:SF8">
    <property type="entry name" value="PROTEIN RETICULATA-RELATED 4, CHLOROPLASTIC-LIKE"/>
    <property type="match status" value="1"/>
</dbReference>
<name>A0A061R3S5_9CHLO</name>